<feature type="non-terminal residue" evidence="2">
    <location>
        <position position="105"/>
    </location>
</feature>
<name>A0A6H5GE89_9HEMI</name>
<dbReference type="AlphaFoldDB" id="A0A6H5GE89"/>
<gene>
    <name evidence="2" type="ORF">NTEN_LOCUS7571</name>
</gene>
<dbReference type="EMBL" id="CADCXU010011508">
    <property type="protein sequence ID" value="CAB0001784.1"/>
    <property type="molecule type" value="Genomic_DNA"/>
</dbReference>
<sequence>MVSMDTLVTKIMNFAQRLVDADRASLFLLDSKNKELYARIFDVGGNESEVDSDSGNKSQPDKEIRGKWQKNRSPAGFEPGTSCSSRPSSFREPGPPGQSWRCTQT</sequence>
<evidence type="ECO:0000256" key="1">
    <source>
        <dbReference type="SAM" id="MobiDB-lite"/>
    </source>
</evidence>
<dbReference type="Proteomes" id="UP000479000">
    <property type="component" value="Unassembled WGS sequence"/>
</dbReference>
<dbReference type="SUPFAM" id="SSF55781">
    <property type="entry name" value="GAF domain-like"/>
    <property type="match status" value="1"/>
</dbReference>
<proteinExistence type="predicted"/>
<evidence type="ECO:0000313" key="2">
    <source>
        <dbReference type="EMBL" id="CAB0001784.1"/>
    </source>
</evidence>
<keyword evidence="3" id="KW-1185">Reference proteome</keyword>
<accession>A0A6H5GE89</accession>
<reference evidence="2 3" key="1">
    <citation type="submission" date="2020-02" db="EMBL/GenBank/DDBJ databases">
        <authorList>
            <person name="Ferguson B K."/>
        </authorList>
    </citation>
    <scope>NUCLEOTIDE SEQUENCE [LARGE SCALE GENOMIC DNA]</scope>
</reference>
<dbReference type="OrthoDB" id="295473at2759"/>
<feature type="region of interest" description="Disordered" evidence="1">
    <location>
        <begin position="46"/>
        <end position="105"/>
    </location>
</feature>
<dbReference type="Gene3D" id="3.30.450.40">
    <property type="match status" value="1"/>
</dbReference>
<evidence type="ECO:0000313" key="3">
    <source>
        <dbReference type="Proteomes" id="UP000479000"/>
    </source>
</evidence>
<dbReference type="InterPro" id="IPR029016">
    <property type="entry name" value="GAF-like_dom_sf"/>
</dbReference>
<organism evidence="2 3">
    <name type="scientific">Nesidiocoris tenuis</name>
    <dbReference type="NCBI Taxonomy" id="355587"/>
    <lineage>
        <taxon>Eukaryota</taxon>
        <taxon>Metazoa</taxon>
        <taxon>Ecdysozoa</taxon>
        <taxon>Arthropoda</taxon>
        <taxon>Hexapoda</taxon>
        <taxon>Insecta</taxon>
        <taxon>Pterygota</taxon>
        <taxon>Neoptera</taxon>
        <taxon>Paraneoptera</taxon>
        <taxon>Hemiptera</taxon>
        <taxon>Heteroptera</taxon>
        <taxon>Panheteroptera</taxon>
        <taxon>Cimicomorpha</taxon>
        <taxon>Miridae</taxon>
        <taxon>Dicyphina</taxon>
        <taxon>Nesidiocoris</taxon>
    </lineage>
</organism>
<protein>
    <recommendedName>
        <fullName evidence="4">GAF domain-containing protein</fullName>
    </recommendedName>
</protein>
<evidence type="ECO:0008006" key="4">
    <source>
        <dbReference type="Google" id="ProtNLM"/>
    </source>
</evidence>